<gene>
    <name evidence="1" type="ORF">CA85_34970</name>
</gene>
<evidence type="ECO:0008006" key="3">
    <source>
        <dbReference type="Google" id="ProtNLM"/>
    </source>
</evidence>
<dbReference type="RefSeq" id="WP_246112859.1">
    <property type="nucleotide sequence ID" value="NZ_SJPK01000008.1"/>
</dbReference>
<protein>
    <recommendedName>
        <fullName evidence="3">MYG1 family protein</fullName>
    </recommendedName>
</protein>
<proteinExistence type="predicted"/>
<dbReference type="Pfam" id="PF03690">
    <property type="entry name" value="MYG1_exonuc"/>
    <property type="match status" value="1"/>
</dbReference>
<sequence length="291" mass="32542">MTMQLIVTHPGSAHKDDFLACSLLAHLHGVPIERREPTDEDLANPLVCVVDVGGSHDPQQSNFDHHQFPRDAPPLCALSLVLQNMGLYEDALSFCAWLRPAEWLDTLGPNETAKLMGIPRTALGELNSPLDTTLLNRFAKQTELDSDSPIYQVMCMVGQDIVDYLTSLRERLEYLKGHCQYWSIPTDNEPIQALFLERSDVLADSPSLGIHAFVHREGKQNDVQALVYPDQRGEGYGLTRYNDNQRLDFSQIEAHDDVRFAHKRGFVAKVTTTNPSRLKQLLADAVVEPGG</sequence>
<organism evidence="1 2">
    <name type="scientific">Allorhodopirellula solitaria</name>
    <dbReference type="NCBI Taxonomy" id="2527987"/>
    <lineage>
        <taxon>Bacteria</taxon>
        <taxon>Pseudomonadati</taxon>
        <taxon>Planctomycetota</taxon>
        <taxon>Planctomycetia</taxon>
        <taxon>Pirellulales</taxon>
        <taxon>Pirellulaceae</taxon>
        <taxon>Allorhodopirellula</taxon>
    </lineage>
</organism>
<comment type="caution">
    <text evidence="1">The sequence shown here is derived from an EMBL/GenBank/DDBJ whole genome shotgun (WGS) entry which is preliminary data.</text>
</comment>
<dbReference type="AlphaFoldDB" id="A0A5C5XR86"/>
<dbReference type="InterPro" id="IPR003226">
    <property type="entry name" value="MYG1_exonuclease"/>
</dbReference>
<name>A0A5C5XR86_9BACT</name>
<dbReference type="Proteomes" id="UP000318053">
    <property type="component" value="Unassembled WGS sequence"/>
</dbReference>
<evidence type="ECO:0000313" key="1">
    <source>
        <dbReference type="EMBL" id="TWT65149.1"/>
    </source>
</evidence>
<keyword evidence="2" id="KW-1185">Reference proteome</keyword>
<evidence type="ECO:0000313" key="2">
    <source>
        <dbReference type="Proteomes" id="UP000318053"/>
    </source>
</evidence>
<accession>A0A5C5XR86</accession>
<dbReference type="EMBL" id="SJPK01000008">
    <property type="protein sequence ID" value="TWT65149.1"/>
    <property type="molecule type" value="Genomic_DNA"/>
</dbReference>
<reference evidence="1 2" key="1">
    <citation type="submission" date="2019-02" db="EMBL/GenBank/DDBJ databases">
        <title>Deep-cultivation of Planctomycetes and their phenomic and genomic characterization uncovers novel biology.</title>
        <authorList>
            <person name="Wiegand S."/>
            <person name="Jogler M."/>
            <person name="Boedeker C."/>
            <person name="Pinto D."/>
            <person name="Vollmers J."/>
            <person name="Rivas-Marin E."/>
            <person name="Kohn T."/>
            <person name="Peeters S.H."/>
            <person name="Heuer A."/>
            <person name="Rast P."/>
            <person name="Oberbeckmann S."/>
            <person name="Bunk B."/>
            <person name="Jeske O."/>
            <person name="Meyerdierks A."/>
            <person name="Storesund J.E."/>
            <person name="Kallscheuer N."/>
            <person name="Luecker S."/>
            <person name="Lage O.M."/>
            <person name="Pohl T."/>
            <person name="Merkel B.J."/>
            <person name="Hornburger P."/>
            <person name="Mueller R.-W."/>
            <person name="Bruemmer F."/>
            <person name="Labrenz M."/>
            <person name="Spormann A.M."/>
            <person name="Op Den Camp H."/>
            <person name="Overmann J."/>
            <person name="Amann R."/>
            <person name="Jetten M.S.M."/>
            <person name="Mascher T."/>
            <person name="Medema M.H."/>
            <person name="Devos D.P."/>
            <person name="Kaster A.-K."/>
            <person name="Ovreas L."/>
            <person name="Rohde M."/>
            <person name="Galperin M.Y."/>
            <person name="Jogler C."/>
        </authorList>
    </citation>
    <scope>NUCLEOTIDE SEQUENCE [LARGE SCALE GENOMIC DNA]</scope>
    <source>
        <strain evidence="1 2">CA85</strain>
    </source>
</reference>